<sequence length="2284" mass="250910">MAPTQHGGSKVPHRQDQNLQQHKPGPARLYWGTDKHPALNVAKRSDTPLIVGNQLAKGQRKENDEVVPKHLEIIAGSAPIVVAGSKSALVHELVFQNTEAEFPGSDFVRQFVATCSHFIKTSELVHELEHYCQIIQPDIEEHKRYTDNLVSVISLLAEESSIKFSSSDVDILRRIVNKVWPTGGGEIGGAQDGATSTTATELLRVLDRVPVSESKAVKQRLSSSVDKNGSSSSFGNSARQLSLDSAAPKRSSAEPPKRATPPPPPLPSSKLHPEHPLSNIEELSRLSLTGLTPTILMKIQPQEIARQLYFYHDRVYRRFRLTSHSQLYGMSQHKQQGQTPQPLLASIAEPHFLTRLVHHHLLIDVPADRPGRRGMLLLYWVRVGEACRAIGDATSWASIAIAVTNPAIARLRETWQNIPLPWKMLIVREWVPRLIPYGLYSADLGELTPKTLTTQPLRVAPDAAHSHIFSSIPYFGPIKQSVQRAGHLAYHHAKTMISNNHQYRWPAATGPNHIIFLQYAHMYELANSAIKSFADSWAPCNDEASRQASTSRLEIGGNMPGGQASSSMSPTQSMSKHSLYPHSDLQKFFEHLNASPPLIGYKETKDQRPGQYDVQYLLSLSLKCEPAMSEQYHQTTYYQMAGGIKSTSQQVSLDQDIRAAPNSILPLVCPEIVPSTNVLQWIHPITRDEQSTTTFGTVPKHNPMPSDADPAPAPSVLSPDAATIGLSSNTEARSGTGRWTITHKRSRSFPDAATSVVIASEDEPRDPTEAQTESTSCDGDNGGGGGSSSSSSSAGDKLSSAAVSPTTPGTASSLRLSSGMSPHLSKTEQDRYNSLVGSILYAANGELALRVLRIQYARSQKPRVPQEPFGFLVEVQGGALAVLMDLLINDIKKYEGSVTDVDRNPVRMADGRPPHLTLNHSYAYRQAFLSSYRGFCAGQDLIAFLRIALRSLEKKNDVTVPLEQRMPALTHVLGRIIDFCSDWITYYLEDFLEDLSLREALSALLGAVMQVIRKQRKSIQLDTELDENARGKHVAALEALLSRVAELIPQFIFNLLSPSGYSPMDITLERQLKRALKCEREEGRSTIVVSRRPLDDLARLSPRDTLVTLNRLVQTHFARCTLYDWMMTYCLLEVQTHAPLPWYPVRRPRPNPSEDDLIISDIYRVLYQTVSKNYPERGSMMLAGVGSVATSSALLTATATPSISTTNLSNSGTAGYATGAAGLAPGKASEGGPNQAIPAPAISGSGSSPRASLWEQLPNAIKVLLDLHRIIRHWVTRQVSDPDIDIEERVARISKFIQIIRMCRFSKNESGSHAFKDALDAYLGRIKSLPMVTTLDLPENVTASTAAGTTKHASVSSTTASAQARPSHYVPSFVERAIASGLVSPESRRFVRAWNLVAFENGTAMGSLDALLQFPEYPPMPGMETKQDSLHVSGSDEDGNNAALPSFAVKEFNVPCVGWLLENMISLCYDTPDRLPNDERLINMAKRQRMHILTSVCDQMTVRCQKNFTLPTPLRLDLTQLAGYLIKEPLQYDAIRHAATKENSGPPEHELCSPRASKSRGSQSTDVSKPSSSSVFRRQSGASTSENSAVTVHARSYHGSPAGQWTSSHHNHHSLELSYLERPFSRLVADELEKVRQEHVERDNLERLIREREMELDRQTQERNKLLRRQLKEDKQRRARNETLVKMSTLMSRVNLTDGADGSTAASRRRRTEFISGSLHNGNTAGGRKSTSSASVKPALVINLINSVINAKEDYTKRDFVFHIVTEEGGEYLLQAPSEAEMELWIEAMRDAAAEAAARRLTVFVEEANSRSGYPAAYSDAPDGALLMGDALATATSSPVSPASNALAITPVDPVFGVPIEKLMPDPDVVPRFFEKCLAEIEKRGLDEVGIYRVSGSASGVNRLRMRLNQNSQSVDLSLPEYADINVVSGVVKLFLRELPEPLLTFDLYESLIEAINTENYDDRMWALKDTIHRLPKTNYTLLKRLIEHLEKVTDFEQINHMYSTNLALVFGPSLLRPPPSSSSFAHAMSNLGQAQSIVKNLILQYHWIFDIEQEVEASEDHDIADEVPAEADVGARPEKEEEEGSAGEANHGQPEKMSQRQSPQSVPSGDGLLKQQSGPHTAPTTIVQIGSGATEANVEGVVIPQPRNPTMTARQGGAPAGGEGCGDYSAESQTTAMSQPPEEVTHSPLHSTGSRSSTKSPKTASGALGASNAPSLTDESRTLGRMLRSKSMRRIRQAAATTASMFKPSSGNIDLKHYPLPLNTHTDDAALPNTSGFRPHSDQ</sequence>
<reference evidence="1" key="1">
    <citation type="submission" date="2022-06" db="EMBL/GenBank/DDBJ databases">
        <title>Phylogenomic reconstructions and comparative analyses of Kickxellomycotina fungi.</title>
        <authorList>
            <person name="Reynolds N.K."/>
            <person name="Stajich J.E."/>
            <person name="Barry K."/>
            <person name="Grigoriev I.V."/>
            <person name="Crous P."/>
            <person name="Smith M.E."/>
        </authorList>
    </citation>
    <scope>NUCLEOTIDE SEQUENCE</scope>
    <source>
        <strain evidence="1">RSA 2271</strain>
    </source>
</reference>
<evidence type="ECO:0000313" key="2">
    <source>
        <dbReference type="Proteomes" id="UP001145114"/>
    </source>
</evidence>
<organism evidence="1 2">
    <name type="scientific">Spiromyces aspiralis</name>
    <dbReference type="NCBI Taxonomy" id="68401"/>
    <lineage>
        <taxon>Eukaryota</taxon>
        <taxon>Fungi</taxon>
        <taxon>Fungi incertae sedis</taxon>
        <taxon>Zoopagomycota</taxon>
        <taxon>Kickxellomycotina</taxon>
        <taxon>Kickxellomycetes</taxon>
        <taxon>Kickxellales</taxon>
        <taxon>Kickxellaceae</taxon>
        <taxon>Spiromyces</taxon>
    </lineage>
</organism>
<protein>
    <submittedName>
        <fullName evidence="1">Uncharacterized protein</fullName>
    </submittedName>
</protein>
<accession>A0ACC1I039</accession>
<dbReference type="Proteomes" id="UP001145114">
    <property type="component" value="Unassembled WGS sequence"/>
</dbReference>
<dbReference type="EMBL" id="JAMZIH010000061">
    <property type="protein sequence ID" value="KAJ1680059.1"/>
    <property type="molecule type" value="Genomic_DNA"/>
</dbReference>
<gene>
    <name evidence="1" type="ORF">EV182_000770</name>
</gene>
<proteinExistence type="predicted"/>
<name>A0ACC1I039_9FUNG</name>
<comment type="caution">
    <text evidence="1">The sequence shown here is derived from an EMBL/GenBank/DDBJ whole genome shotgun (WGS) entry which is preliminary data.</text>
</comment>
<evidence type="ECO:0000313" key="1">
    <source>
        <dbReference type="EMBL" id="KAJ1680059.1"/>
    </source>
</evidence>
<keyword evidence="2" id="KW-1185">Reference proteome</keyword>